<dbReference type="Gene3D" id="3.90.226.10">
    <property type="entry name" value="2-enoyl-CoA Hydratase, Chain A, domain 1"/>
    <property type="match status" value="1"/>
</dbReference>
<proteinExistence type="inferred from homology"/>
<dbReference type="Proteomes" id="UP000247498">
    <property type="component" value="Unassembled WGS sequence"/>
</dbReference>
<keyword evidence="7" id="KW-1185">Reference proteome</keyword>
<dbReference type="AlphaFoldDB" id="A0A2V0PD44"/>
<dbReference type="PANTHER" id="PTHR43176:SF3">
    <property type="entry name" value="3-HYDROXYISOBUTYRYL-COA HYDROLASE, MITOCHONDRIAL"/>
    <property type="match status" value="1"/>
</dbReference>
<dbReference type="InterPro" id="IPR032259">
    <property type="entry name" value="HIBYL-CoA-H"/>
</dbReference>
<dbReference type="SUPFAM" id="SSF52096">
    <property type="entry name" value="ClpP/crotonase"/>
    <property type="match status" value="1"/>
</dbReference>
<evidence type="ECO:0000256" key="2">
    <source>
        <dbReference type="ARBA" id="ARBA00011915"/>
    </source>
</evidence>
<dbReference type="GO" id="GO:0003860">
    <property type="term" value="F:3-hydroxyisobutyryl-CoA hydrolase activity"/>
    <property type="evidence" value="ECO:0007669"/>
    <property type="project" value="UniProtKB-UniRule"/>
</dbReference>
<dbReference type="STRING" id="307507.A0A2V0PD44"/>
<protein>
    <recommendedName>
        <fullName evidence="2 4">3-hydroxyisobutyryl-CoA hydrolase</fullName>
        <shortName evidence="4">HIB-CoA hydrolase</shortName>
        <shortName evidence="4">HIBYL-CoA-H</shortName>
        <ecNumber evidence="2 4">3.1.2.4</ecNumber>
    </recommendedName>
    <alternativeName>
        <fullName evidence="4">3-hydroxyisobutyryl-coenzyme A hydrolase</fullName>
    </alternativeName>
</protein>
<dbReference type="InterPro" id="IPR029045">
    <property type="entry name" value="ClpP/crotonase-like_dom_sf"/>
</dbReference>
<comment type="function">
    <text evidence="4">Hydrolyzes 3-hydroxyisobutyryl-CoA (HIBYL-CoA), a saline catabolite. Has high activity toward isobutyryl-CoA. Could be an isobutyryl-CoA dehydrogenase that functions in valine catabolism.</text>
</comment>
<comment type="catalytic activity">
    <reaction evidence="1 4">
        <text>3-hydroxy-2-methylpropanoyl-CoA + H2O = 3-hydroxy-2-methylpropanoate + CoA + H(+)</text>
        <dbReference type="Rhea" id="RHEA:20888"/>
        <dbReference type="ChEBI" id="CHEBI:11805"/>
        <dbReference type="ChEBI" id="CHEBI:15377"/>
        <dbReference type="ChEBI" id="CHEBI:15378"/>
        <dbReference type="ChEBI" id="CHEBI:57287"/>
        <dbReference type="ChEBI" id="CHEBI:57340"/>
        <dbReference type="EC" id="3.1.2.4"/>
    </reaction>
</comment>
<dbReference type="GO" id="GO:0006574">
    <property type="term" value="P:L-valine catabolic process"/>
    <property type="evidence" value="ECO:0007669"/>
    <property type="project" value="UniProtKB-UniRule"/>
</dbReference>
<organism evidence="6 7">
    <name type="scientific">Raphidocelis subcapitata</name>
    <dbReference type="NCBI Taxonomy" id="307507"/>
    <lineage>
        <taxon>Eukaryota</taxon>
        <taxon>Viridiplantae</taxon>
        <taxon>Chlorophyta</taxon>
        <taxon>core chlorophytes</taxon>
        <taxon>Chlorophyceae</taxon>
        <taxon>CS clade</taxon>
        <taxon>Sphaeropleales</taxon>
        <taxon>Selenastraceae</taxon>
        <taxon>Raphidocelis</taxon>
    </lineage>
</organism>
<dbReference type="PANTHER" id="PTHR43176">
    <property type="entry name" value="3-HYDROXYISOBUTYRYL-COA HYDROLASE-RELATED"/>
    <property type="match status" value="1"/>
</dbReference>
<comment type="caution">
    <text evidence="6">The sequence shown here is derived from an EMBL/GenBank/DDBJ whole genome shotgun (WGS) entry which is preliminary data.</text>
</comment>
<sequence length="416" mass="41766">MASVAPRMAAGAEVLSSVLDGVAEVTLNRPAALNALNLPMVRALLALYASWARPGSGVRCVVVRGAGGKAFCAGGDVKANVLSARAGPAGAAAALAFFAAEYRMDAAIGALPLPHVALLDGIVMGGGAGAAMHGAFRVATENTLFAMPETAIGLFPDVGMAQLLAALPGELGPWLGLTGARLRGRELKEAGLATHYLPSSALPAAVARIRALGPAASDASAVASALAAAEAEAGAAAGPGPGARGAAAALARRRPLIDALFAGCGGGGMGSGGGGGGGNSAVDGVSRVLRSVREARVGPGDEEWRAETQRQLESASPLSLAVTWEFLRRARASKMGLPACLEQDWALVGHFVAGEGDYWEGVRARLIDKDGRPAWRYRRVEDVPDGEVARLMAAPPGQRRLGLAGGGGAGGAGSRL</sequence>
<comment type="pathway">
    <text evidence="4">Amino-acid degradation; L-valine degradation.</text>
</comment>
<dbReference type="CDD" id="cd06558">
    <property type="entry name" value="crotonase-like"/>
    <property type="match status" value="1"/>
</dbReference>
<name>A0A2V0PD44_9CHLO</name>
<dbReference type="EMBL" id="BDRX01000060">
    <property type="protein sequence ID" value="GBF95087.1"/>
    <property type="molecule type" value="Genomic_DNA"/>
</dbReference>
<comment type="similarity">
    <text evidence="4">Belongs to the enoyl-CoA hydratase/isomerase family.</text>
</comment>
<dbReference type="Pfam" id="PF16113">
    <property type="entry name" value="ECH_2"/>
    <property type="match status" value="1"/>
</dbReference>
<evidence type="ECO:0000256" key="1">
    <source>
        <dbReference type="ARBA" id="ARBA00001709"/>
    </source>
</evidence>
<keyword evidence="3 4" id="KW-0378">Hydrolase</keyword>
<dbReference type="InterPro" id="IPR045004">
    <property type="entry name" value="ECH_dom"/>
</dbReference>
<feature type="domain" description="Enoyl-CoA hydratase/isomerase" evidence="5">
    <location>
        <begin position="24"/>
        <end position="391"/>
    </location>
</feature>
<dbReference type="OrthoDB" id="16820at2759"/>
<dbReference type="EC" id="3.1.2.4" evidence="2 4"/>
<gene>
    <name evidence="6" type="ORF">Rsub_07671</name>
</gene>
<evidence type="ECO:0000256" key="3">
    <source>
        <dbReference type="ARBA" id="ARBA00022801"/>
    </source>
</evidence>
<evidence type="ECO:0000256" key="4">
    <source>
        <dbReference type="RuleBase" id="RU369070"/>
    </source>
</evidence>
<accession>A0A2V0PD44</accession>
<dbReference type="InParanoid" id="A0A2V0PD44"/>
<evidence type="ECO:0000259" key="5">
    <source>
        <dbReference type="Pfam" id="PF16113"/>
    </source>
</evidence>
<dbReference type="FunCoup" id="A0A2V0PD44">
    <property type="interactions" value="2028"/>
</dbReference>
<evidence type="ECO:0000313" key="6">
    <source>
        <dbReference type="EMBL" id="GBF95087.1"/>
    </source>
</evidence>
<reference evidence="6 7" key="1">
    <citation type="journal article" date="2018" name="Sci. Rep.">
        <title>Raphidocelis subcapitata (=Pseudokirchneriella subcapitata) provides an insight into genome evolution and environmental adaptations in the Sphaeropleales.</title>
        <authorList>
            <person name="Suzuki S."/>
            <person name="Yamaguchi H."/>
            <person name="Nakajima N."/>
            <person name="Kawachi M."/>
        </authorList>
    </citation>
    <scope>NUCLEOTIDE SEQUENCE [LARGE SCALE GENOMIC DNA]</scope>
    <source>
        <strain evidence="6 7">NIES-35</strain>
    </source>
</reference>
<evidence type="ECO:0000313" key="7">
    <source>
        <dbReference type="Proteomes" id="UP000247498"/>
    </source>
</evidence>